<dbReference type="SUPFAM" id="SSF52266">
    <property type="entry name" value="SGNH hydrolase"/>
    <property type="match status" value="1"/>
</dbReference>
<evidence type="ECO:0000259" key="1">
    <source>
        <dbReference type="Pfam" id="PF01590"/>
    </source>
</evidence>
<evidence type="ECO:0000313" key="4">
    <source>
        <dbReference type="Proteomes" id="UP001501295"/>
    </source>
</evidence>
<name>A0ABP8VT94_9MICO</name>
<dbReference type="CDD" id="cd01836">
    <property type="entry name" value="FeeA_FeeB_like"/>
    <property type="match status" value="1"/>
</dbReference>
<comment type="caution">
    <text evidence="3">The sequence shown here is derived from an EMBL/GenBank/DDBJ whole genome shotgun (WGS) entry which is preliminary data.</text>
</comment>
<gene>
    <name evidence="3" type="ORF">GCM10025780_15060</name>
</gene>
<dbReference type="InterPro" id="IPR036514">
    <property type="entry name" value="SGNH_hydro_sf"/>
</dbReference>
<sequence length="416" mass="45021">MPSILHHCILPFLRGRYNQVGGRLGLPRPDDNPRAHAPGIDPDRILVFGNGAAVGWGVRSHDLALPGHLARKLSHRTGRGVDVEVVADPGITIKNAGDALPGDRLASFDAVVIVLGVSDALRLTSARSWRAGLEAVLDRICAESHGGAEILLMGVHRPSSLRAFSVKEGSLVDKQAALFDEISREICRNRDGVTFLAAPVESEEFTREGDAPRGSVSDAFQVWAGHQADRLAPLLDARVLACRTARQTRNLPQSDEVRLSAIRALRILDSPHEKRFDDIVERTRVLLGTAGAAFSVIDEDRVWNKSFTGSMVQEAPLRGAMCGETIRSGTPFVVPDVWHDDRFVTHPAVRFYAGHPIETPEGVRIGALCVMDPEPRGVDSVDLVLLRELALSVQRELAEGVVPAGSVTSDEVVGAY</sequence>
<evidence type="ECO:0000259" key="2">
    <source>
        <dbReference type="Pfam" id="PF13472"/>
    </source>
</evidence>
<dbReference type="InterPro" id="IPR029016">
    <property type="entry name" value="GAF-like_dom_sf"/>
</dbReference>
<organism evidence="3 4">
    <name type="scientific">Frondihabitans cladoniiphilus</name>
    <dbReference type="NCBI Taxonomy" id="715785"/>
    <lineage>
        <taxon>Bacteria</taxon>
        <taxon>Bacillati</taxon>
        <taxon>Actinomycetota</taxon>
        <taxon>Actinomycetes</taxon>
        <taxon>Micrococcales</taxon>
        <taxon>Microbacteriaceae</taxon>
        <taxon>Frondihabitans</taxon>
    </lineage>
</organism>
<dbReference type="InterPro" id="IPR003018">
    <property type="entry name" value="GAF"/>
</dbReference>
<dbReference type="InterPro" id="IPR013830">
    <property type="entry name" value="SGNH_hydro"/>
</dbReference>
<evidence type="ECO:0000313" key="3">
    <source>
        <dbReference type="EMBL" id="GAA4672056.1"/>
    </source>
</evidence>
<dbReference type="EMBL" id="BAABLM010000002">
    <property type="protein sequence ID" value="GAA4672056.1"/>
    <property type="molecule type" value="Genomic_DNA"/>
</dbReference>
<proteinExistence type="predicted"/>
<evidence type="ECO:0008006" key="5">
    <source>
        <dbReference type="Google" id="ProtNLM"/>
    </source>
</evidence>
<dbReference type="Pfam" id="PF13472">
    <property type="entry name" value="Lipase_GDSL_2"/>
    <property type="match status" value="1"/>
</dbReference>
<dbReference type="RefSeq" id="WP_345374986.1">
    <property type="nucleotide sequence ID" value="NZ_BAABLM010000002.1"/>
</dbReference>
<feature type="domain" description="SGNH hydrolase-type esterase" evidence="2">
    <location>
        <begin position="48"/>
        <end position="202"/>
    </location>
</feature>
<keyword evidence="4" id="KW-1185">Reference proteome</keyword>
<protein>
    <recommendedName>
        <fullName evidence="5">GAF domain-containing protein</fullName>
    </recommendedName>
</protein>
<dbReference type="Gene3D" id="3.40.50.1110">
    <property type="entry name" value="SGNH hydrolase"/>
    <property type="match status" value="1"/>
</dbReference>
<dbReference type="Proteomes" id="UP001501295">
    <property type="component" value="Unassembled WGS sequence"/>
</dbReference>
<dbReference type="PANTHER" id="PTHR43102:SF2">
    <property type="entry name" value="GAF DOMAIN-CONTAINING PROTEIN"/>
    <property type="match status" value="1"/>
</dbReference>
<dbReference type="PANTHER" id="PTHR43102">
    <property type="entry name" value="SLR1143 PROTEIN"/>
    <property type="match status" value="1"/>
</dbReference>
<dbReference type="Gene3D" id="3.30.450.40">
    <property type="match status" value="1"/>
</dbReference>
<dbReference type="Pfam" id="PF01590">
    <property type="entry name" value="GAF"/>
    <property type="match status" value="1"/>
</dbReference>
<reference evidence="4" key="1">
    <citation type="journal article" date="2019" name="Int. J. Syst. Evol. Microbiol.">
        <title>The Global Catalogue of Microorganisms (GCM) 10K type strain sequencing project: providing services to taxonomists for standard genome sequencing and annotation.</title>
        <authorList>
            <consortium name="The Broad Institute Genomics Platform"/>
            <consortium name="The Broad Institute Genome Sequencing Center for Infectious Disease"/>
            <person name="Wu L."/>
            <person name="Ma J."/>
        </authorList>
    </citation>
    <scope>NUCLEOTIDE SEQUENCE [LARGE SCALE GENOMIC DNA]</scope>
    <source>
        <strain evidence="4">JCM 18956</strain>
    </source>
</reference>
<dbReference type="SUPFAM" id="SSF55781">
    <property type="entry name" value="GAF domain-like"/>
    <property type="match status" value="1"/>
</dbReference>
<feature type="domain" description="GAF" evidence="1">
    <location>
        <begin position="273"/>
        <end position="393"/>
    </location>
</feature>
<accession>A0ABP8VT94</accession>